<proteinExistence type="predicted"/>
<keyword evidence="1" id="KW-0472">Membrane</keyword>
<evidence type="ECO:0000313" key="2">
    <source>
        <dbReference type="EMBL" id="JAR87387.1"/>
    </source>
</evidence>
<protein>
    <submittedName>
        <fullName evidence="2">Uncharacterized protein</fullName>
    </submittedName>
</protein>
<accession>A0A147B9D9</accession>
<dbReference type="EMBL" id="GEIB01000519">
    <property type="protein sequence ID" value="JAR87387.1"/>
    <property type="molecule type" value="Transcribed_RNA"/>
</dbReference>
<dbReference type="AlphaFoldDB" id="A0A147B9D9"/>
<feature type="non-terminal residue" evidence="2">
    <location>
        <position position="1"/>
    </location>
</feature>
<keyword evidence="1" id="KW-0812">Transmembrane</keyword>
<keyword evidence="1" id="KW-1133">Transmembrane helix</keyword>
<feature type="transmembrane region" description="Helical" evidence="1">
    <location>
        <begin position="94"/>
        <end position="113"/>
    </location>
</feature>
<feature type="transmembrane region" description="Helical" evidence="1">
    <location>
        <begin position="30"/>
        <end position="52"/>
    </location>
</feature>
<sequence>LLLFEGALAGVIFGTLGFSREATRHWDEEFVLMANAFLVLCNSVYLLLAGVVSGDTIKINLYNLLYHGTATAIYISTTIAFFRLHVDKDEHIRVASNALGLFAAVLHIIHSIFGMKGQH</sequence>
<name>A0A147B9D9_9ACAR</name>
<reference evidence="2" key="1">
    <citation type="submission" date="2016-03" db="EMBL/GenBank/DDBJ databases">
        <title>Gut transcriptome analysis on engorged females of Ornithodoros mimon (Acari: Argasidae) and phylogenetic inferences of soft ticks.</title>
        <authorList>
            <person name="Landulfo G.A."/>
            <person name="Giovanni D."/>
            <person name="Carvalho E."/>
            <person name="Junqueira-de-Azevedo I."/>
            <person name="Patane J."/>
            <person name="Mendoca R."/>
            <person name="Barros-Battesti D."/>
        </authorList>
    </citation>
    <scope>NUCLEOTIDE SEQUENCE</scope>
    <source>
        <strain evidence="2">Females</strain>
        <tissue evidence="2">Gut</tissue>
    </source>
</reference>
<evidence type="ECO:0000256" key="1">
    <source>
        <dbReference type="SAM" id="Phobius"/>
    </source>
</evidence>
<feature type="transmembrane region" description="Helical" evidence="1">
    <location>
        <begin position="64"/>
        <end position="82"/>
    </location>
</feature>
<organism evidence="2">
    <name type="scientific">Alectorobius mimon</name>
    <dbReference type="NCBI Taxonomy" id="360319"/>
    <lineage>
        <taxon>Eukaryota</taxon>
        <taxon>Metazoa</taxon>
        <taxon>Ecdysozoa</taxon>
        <taxon>Arthropoda</taxon>
        <taxon>Chelicerata</taxon>
        <taxon>Arachnida</taxon>
        <taxon>Acari</taxon>
        <taxon>Parasitiformes</taxon>
        <taxon>Ixodida</taxon>
        <taxon>Ixodoidea</taxon>
        <taxon>Argasidae</taxon>
        <taxon>Ornithodorinae</taxon>
        <taxon>Alectorobius</taxon>
    </lineage>
</organism>